<name>A0A6J6XIS7_9ZZZZ</name>
<proteinExistence type="predicted"/>
<dbReference type="InterPro" id="IPR038071">
    <property type="entry name" value="UROD/MetE-like_sf"/>
</dbReference>
<dbReference type="Gene3D" id="3.20.20.210">
    <property type="match status" value="1"/>
</dbReference>
<dbReference type="EMBL" id="CAFAAI010000100">
    <property type="protein sequence ID" value="CAB4795088.1"/>
    <property type="molecule type" value="Genomic_DNA"/>
</dbReference>
<reference evidence="2" key="1">
    <citation type="submission" date="2020-05" db="EMBL/GenBank/DDBJ databases">
        <authorList>
            <person name="Chiriac C."/>
            <person name="Salcher M."/>
            <person name="Ghai R."/>
            <person name="Kavagutti S V."/>
        </authorList>
    </citation>
    <scope>NUCLEOTIDE SEQUENCE</scope>
</reference>
<feature type="region of interest" description="Disordered" evidence="1">
    <location>
        <begin position="1"/>
        <end position="21"/>
    </location>
</feature>
<evidence type="ECO:0000313" key="2">
    <source>
        <dbReference type="EMBL" id="CAB4795088.1"/>
    </source>
</evidence>
<dbReference type="SUPFAM" id="SSF51726">
    <property type="entry name" value="UROD/MetE-like"/>
    <property type="match status" value="1"/>
</dbReference>
<evidence type="ECO:0000256" key="1">
    <source>
        <dbReference type="SAM" id="MobiDB-lite"/>
    </source>
</evidence>
<organism evidence="2">
    <name type="scientific">freshwater metagenome</name>
    <dbReference type="NCBI Taxonomy" id="449393"/>
    <lineage>
        <taxon>unclassified sequences</taxon>
        <taxon>metagenomes</taxon>
        <taxon>ecological metagenomes</taxon>
    </lineage>
</organism>
<dbReference type="AlphaFoldDB" id="A0A6J6XIS7"/>
<accession>A0A6J6XIS7</accession>
<gene>
    <name evidence="2" type="ORF">UFOPK2992_00693</name>
</gene>
<sequence length="347" mass="36274">MPTETDRRHLAAPGRESSRVQGGMSMAVGSLPHRSVAAAVALSMSSTDIVTIPSLPKRSPAESMIAQALVGLDGVTVGQYGSLAIDLARIDPLAAVRTDLEHDAFAGFRGFLAAAGDLVGPVKWQFVGPITLGLALQRAGVPASTAFDVAVRAVRAHTQHLLDLVAEALPNCDQIVVLDEPEFGAVMEPGFALAPDVAVDLLSGALAVIESVAVAGVHCCSEADLSSLIAAGPRLLSLPAHTSMVESAGYLQRFLESGGWIAWGAVATSGPAPHSAERPWKQLCALWCQLVERGCDPALLRQQSLITPECGLGTHSTDLAERVLLINAELSRRVRDQASATRFAFGA</sequence>
<protein>
    <submittedName>
        <fullName evidence="2">Unannotated protein</fullName>
    </submittedName>
</protein>